<evidence type="ECO:0000313" key="3">
    <source>
        <dbReference type="Proteomes" id="UP000008068"/>
    </source>
</evidence>
<dbReference type="OMA" id="QQILVHI"/>
<dbReference type="eggNOG" id="ENOG502T285">
    <property type="taxonomic scope" value="Eukaryota"/>
</dbReference>
<name>G0MPG2_CAEBE</name>
<evidence type="ECO:0000256" key="1">
    <source>
        <dbReference type="SAM" id="MobiDB-lite"/>
    </source>
</evidence>
<dbReference type="Proteomes" id="UP000008068">
    <property type="component" value="Unassembled WGS sequence"/>
</dbReference>
<dbReference type="GO" id="GO:0007155">
    <property type="term" value="P:cell adhesion"/>
    <property type="evidence" value="ECO:0007669"/>
    <property type="project" value="InterPro"/>
</dbReference>
<gene>
    <name evidence="2" type="primary">Cbn-wrm-1</name>
    <name evidence="2" type="ORF">CAEBREN_25476</name>
</gene>
<dbReference type="InterPro" id="IPR016024">
    <property type="entry name" value="ARM-type_fold"/>
</dbReference>
<protein>
    <submittedName>
        <fullName evidence="2">CBN-WRM-1 protein</fullName>
    </submittedName>
</protein>
<dbReference type="SUPFAM" id="SSF48371">
    <property type="entry name" value="ARM repeat"/>
    <property type="match status" value="1"/>
</dbReference>
<feature type="region of interest" description="Disordered" evidence="1">
    <location>
        <begin position="59"/>
        <end position="81"/>
    </location>
</feature>
<dbReference type="OrthoDB" id="5808707at2759"/>
<dbReference type="InterPro" id="IPR011989">
    <property type="entry name" value="ARM-like"/>
</dbReference>
<dbReference type="EMBL" id="GL379805">
    <property type="protein sequence ID" value="EGT39828.1"/>
    <property type="molecule type" value="Genomic_DNA"/>
</dbReference>
<keyword evidence="3" id="KW-1185">Reference proteome</keyword>
<organism evidence="3">
    <name type="scientific">Caenorhabditis brenneri</name>
    <name type="common">Nematode worm</name>
    <dbReference type="NCBI Taxonomy" id="135651"/>
    <lineage>
        <taxon>Eukaryota</taxon>
        <taxon>Metazoa</taxon>
        <taxon>Ecdysozoa</taxon>
        <taxon>Nematoda</taxon>
        <taxon>Chromadorea</taxon>
        <taxon>Rhabditida</taxon>
        <taxon>Rhabditina</taxon>
        <taxon>Rhabditomorpha</taxon>
        <taxon>Rhabditoidea</taxon>
        <taxon>Rhabditidae</taxon>
        <taxon>Peloderinae</taxon>
        <taxon>Caenorhabditis</taxon>
    </lineage>
</organism>
<dbReference type="GO" id="GO:0045296">
    <property type="term" value="F:cadherin binding"/>
    <property type="evidence" value="ECO:0007669"/>
    <property type="project" value="InterPro"/>
</dbReference>
<evidence type="ECO:0000313" key="2">
    <source>
        <dbReference type="EMBL" id="EGT39828.1"/>
    </source>
</evidence>
<dbReference type="HOGENOM" id="CLU_352050_0_0_1"/>
<dbReference type="AlphaFoldDB" id="G0MPG2"/>
<dbReference type="InParanoid" id="G0MPG2"/>
<proteinExistence type="predicted"/>
<reference evidence="3" key="1">
    <citation type="submission" date="2011-07" db="EMBL/GenBank/DDBJ databases">
        <authorList>
            <consortium name="Caenorhabditis brenneri Sequencing and Analysis Consortium"/>
            <person name="Wilson R.K."/>
        </authorList>
    </citation>
    <scope>NUCLEOTIDE SEQUENCE [LARGE SCALE GENOMIC DNA]</scope>
    <source>
        <strain evidence="3">PB2801</strain>
    </source>
</reference>
<sequence length="843" mass="96409">MVQGVASPISLRFFPFTTISSLQTTPPPPAPFLTHHPFTPVRFCSVYAYGSQPCTPQTFNPMMPSTSRVPTPARPSSTMSARQYGSPFRAQLQNMEPSNSRVQELRDAAAGKKSYTNDWMNSSYMPPNGGQPQQQQYQRAPSMVGSTISNMSNMSQMSQMTTFSVLSVNTECGQFDNWIYNTQPALSRISSASRENHDPMARRERMSIQEICDNLRSTDYRIQAVAIRELEPPAKNKALELTYARTDLQQIIETLFEVLIPREGETDNVIRKTCEILHHVLMVPQRQSRNTDKIFVELNERLMTGRTRFQEQTPYSIYEIVMKRAGNVDKVYAQTAMVLLTHLCCKMYLMKRVFLQERPSDTVLILQKTLMTFLIQSLKSPDTKMKVKGFAVSIIKNLSSRNPYIKQMAQKFGIIRIFFDIMRNEFSDEDFLWPTMQALTAFCSDSANGNEFVSLGGAQVLCGLLSHGSARLLYELLGCMRKLADLPAIQYQDMRESIHNIIMLIGSDDPIIVERATGSLRNIGLHNKMNKKFMVQNGVTSHVLAVLRTSSRYTSAQPQPIPNVHQIMQSIYENCLSVLNNVTSMAPQDIIESARHACRMISENPDSADILLHYFNIGCRKFRKLAVTVMKRVIEAEPRFAEPFVDLRGTSNEFLSILLLKRAYESLEQYVAATAEAINSKLGPETPQRREIDERRRDHEDIVKRSMGLLTNLCGKANPRFFEALKDVLIDPRFGANPLIWLQTYPTQMSDNILQEWLAFIIVISQHPWSMQNGLLCWLIEQSSLPTDFFRTLSERRKNERITGLIMQLSNIFDQQSQLRHQKQMFMAQQQQQQHLQHQQNPM</sequence>
<accession>G0MPG2</accession>
<dbReference type="Gene3D" id="1.25.10.10">
    <property type="entry name" value="Leucine-rich Repeat Variant"/>
    <property type="match status" value="1"/>
</dbReference>
<dbReference type="InterPro" id="IPR013284">
    <property type="entry name" value="Beta-catenin"/>
</dbReference>
<dbReference type="FunCoup" id="G0MPG2">
    <property type="interactions" value="471"/>
</dbReference>
<dbReference type="PANTHER" id="PTHR45976">
    <property type="entry name" value="ARMADILLO SEGMENT POLARITY PROTEIN"/>
    <property type="match status" value="1"/>
</dbReference>
<dbReference type="STRING" id="135651.G0MPG2"/>